<dbReference type="Proteomes" id="UP000192708">
    <property type="component" value="Unassembled WGS sequence"/>
</dbReference>
<sequence>MVNAAIFGLGRWGRNLVNAVEHSDVVRFQKAVVTNPQKHLDFAQEKQLVVTADPNEVLLDPSIQMIVLATPHLLHLPQITAAAKAGKAVFCEKPLALNLEEAQRAVAVCQEHQVLLGVGHDKRFWPSMQHVQQVVRSGELGKLIHIEGNFTNENLKNFQTSWRDLPENVPGGNLTATGIHIVDAFTNLMGPIKSVEGIYRQMDGGTMDTLALLVDFASGATGLLSSPRPSPVFWRVHVFGQHGNIESRGPLQSIQSMSGKEAVVKEFAPINALQFQLEAFARAIEEKTDYLISPQEILNTVAAFEASTKAVDS</sequence>
<dbReference type="AlphaFoldDB" id="A0A1W1Y358"/>
<dbReference type="GO" id="GO:0000166">
    <property type="term" value="F:nucleotide binding"/>
    <property type="evidence" value="ECO:0007669"/>
    <property type="project" value="InterPro"/>
</dbReference>
<organism evidence="3 4">
    <name type="scientific">Polynucleobacter kasalickyi</name>
    <dbReference type="NCBI Taxonomy" id="1938817"/>
    <lineage>
        <taxon>Bacteria</taxon>
        <taxon>Pseudomonadati</taxon>
        <taxon>Pseudomonadota</taxon>
        <taxon>Betaproteobacteria</taxon>
        <taxon>Burkholderiales</taxon>
        <taxon>Burkholderiaceae</taxon>
        <taxon>Polynucleobacter</taxon>
    </lineage>
</organism>
<dbReference type="Gene3D" id="3.40.50.720">
    <property type="entry name" value="NAD(P)-binding Rossmann-like Domain"/>
    <property type="match status" value="1"/>
</dbReference>
<dbReference type="SUPFAM" id="SSF55347">
    <property type="entry name" value="Glyceraldehyde-3-phosphate dehydrogenase-like, C-terminal domain"/>
    <property type="match status" value="1"/>
</dbReference>
<keyword evidence="4" id="KW-1185">Reference proteome</keyword>
<dbReference type="InterPro" id="IPR036291">
    <property type="entry name" value="NAD(P)-bd_dom_sf"/>
</dbReference>
<dbReference type="InterPro" id="IPR055170">
    <property type="entry name" value="GFO_IDH_MocA-like_dom"/>
</dbReference>
<gene>
    <name evidence="3" type="ORF">SAMN06296008_101113</name>
</gene>
<dbReference type="PANTHER" id="PTHR43377">
    <property type="entry name" value="BILIVERDIN REDUCTASE A"/>
    <property type="match status" value="1"/>
</dbReference>
<reference evidence="3 4" key="1">
    <citation type="submission" date="2017-04" db="EMBL/GenBank/DDBJ databases">
        <authorList>
            <person name="Afonso C.L."/>
            <person name="Miller P.J."/>
            <person name="Scott M.A."/>
            <person name="Spackman E."/>
            <person name="Goraichik I."/>
            <person name="Dimitrov K.M."/>
            <person name="Suarez D.L."/>
            <person name="Swayne D.E."/>
        </authorList>
    </citation>
    <scope>NUCLEOTIDE SEQUENCE [LARGE SCALE GENOMIC DNA]</scope>
    <source>
        <strain evidence="3 4">VK13</strain>
    </source>
</reference>
<protein>
    <submittedName>
        <fullName evidence="3">Predicted dehydrogenase</fullName>
    </submittedName>
</protein>
<dbReference type="STRING" id="1938817.SAMN06296008_101113"/>
<dbReference type="Pfam" id="PF22725">
    <property type="entry name" value="GFO_IDH_MocA_C3"/>
    <property type="match status" value="1"/>
</dbReference>
<evidence type="ECO:0000259" key="2">
    <source>
        <dbReference type="Pfam" id="PF22725"/>
    </source>
</evidence>
<dbReference type="EMBL" id="FWXJ01000001">
    <property type="protein sequence ID" value="SMC30251.1"/>
    <property type="molecule type" value="Genomic_DNA"/>
</dbReference>
<name>A0A1W1Y358_9BURK</name>
<feature type="domain" description="Gfo/Idh/MocA-like oxidoreductase N-terminal" evidence="1">
    <location>
        <begin position="3"/>
        <end position="120"/>
    </location>
</feature>
<dbReference type="InterPro" id="IPR000683">
    <property type="entry name" value="Gfo/Idh/MocA-like_OxRdtase_N"/>
</dbReference>
<evidence type="ECO:0000313" key="4">
    <source>
        <dbReference type="Proteomes" id="UP000192708"/>
    </source>
</evidence>
<dbReference type="Pfam" id="PF01408">
    <property type="entry name" value="GFO_IDH_MocA"/>
    <property type="match status" value="1"/>
</dbReference>
<dbReference type="Gene3D" id="3.30.360.10">
    <property type="entry name" value="Dihydrodipicolinate Reductase, domain 2"/>
    <property type="match status" value="1"/>
</dbReference>
<dbReference type="OrthoDB" id="8565814at2"/>
<dbReference type="InterPro" id="IPR051450">
    <property type="entry name" value="Gfo/Idh/MocA_Oxidoreductases"/>
</dbReference>
<dbReference type="SUPFAM" id="SSF51735">
    <property type="entry name" value="NAD(P)-binding Rossmann-fold domains"/>
    <property type="match status" value="1"/>
</dbReference>
<feature type="domain" description="GFO/IDH/MocA-like oxidoreductase" evidence="2">
    <location>
        <begin position="128"/>
        <end position="246"/>
    </location>
</feature>
<accession>A0A1W1Y358</accession>
<dbReference type="PANTHER" id="PTHR43377:SF1">
    <property type="entry name" value="BILIVERDIN REDUCTASE A"/>
    <property type="match status" value="1"/>
</dbReference>
<proteinExistence type="predicted"/>
<dbReference type="RefSeq" id="WP_084281912.1">
    <property type="nucleotide sequence ID" value="NZ_FWXJ01000001.1"/>
</dbReference>
<evidence type="ECO:0000313" key="3">
    <source>
        <dbReference type="EMBL" id="SMC30251.1"/>
    </source>
</evidence>
<evidence type="ECO:0000259" key="1">
    <source>
        <dbReference type="Pfam" id="PF01408"/>
    </source>
</evidence>